<proteinExistence type="inferred from homology"/>
<dbReference type="AlphaFoldDB" id="F4X3W5"/>
<evidence type="ECO:0000256" key="3">
    <source>
        <dbReference type="ARBA" id="ARBA00022692"/>
    </source>
</evidence>
<sequence length="116" mass="12811">FVLVSATGAIFPFLSVYGKQLGISPLIMGSIGAILPILFMIAKPIFGFIMDYFQTQKKLIFMALLTVSSSCYILIYFLPSSPGLIVLDQFQNVSCTQNNIGWKKPDDARKHCVVAE</sequence>
<evidence type="ECO:0000256" key="1">
    <source>
        <dbReference type="ARBA" id="ARBA00004141"/>
    </source>
</evidence>
<dbReference type="SUPFAM" id="SSF103473">
    <property type="entry name" value="MFS general substrate transporter"/>
    <property type="match status" value="1"/>
</dbReference>
<dbReference type="InParanoid" id="F4X3W5"/>
<feature type="domain" description="Major facilitator superfamily associated" evidence="7">
    <location>
        <begin position="1"/>
        <end position="78"/>
    </location>
</feature>
<dbReference type="OrthoDB" id="10029266at2759"/>
<keyword evidence="9" id="KW-1185">Reference proteome</keyword>
<evidence type="ECO:0000256" key="4">
    <source>
        <dbReference type="ARBA" id="ARBA00022989"/>
    </source>
</evidence>
<dbReference type="PANTHER" id="PTHR16172">
    <property type="entry name" value="MAJOR FACILITATOR SUPERFAMILY DOMAIN-CONTAINING PROTEIN 6-LIKE"/>
    <property type="match status" value="1"/>
</dbReference>
<evidence type="ECO:0000313" key="8">
    <source>
        <dbReference type="EMBL" id="EGI58912.1"/>
    </source>
</evidence>
<reference evidence="8" key="1">
    <citation type="submission" date="2011-02" db="EMBL/GenBank/DDBJ databases">
        <title>The genome of the leaf-cutting ant Acromyrmex echinatior suggests key adaptations to social evolution and fungus farming.</title>
        <authorList>
            <person name="Nygaard S."/>
            <person name="Zhang G."/>
        </authorList>
    </citation>
    <scope>NUCLEOTIDE SEQUENCE</scope>
</reference>
<keyword evidence="4 6" id="KW-1133">Transmembrane helix</keyword>
<gene>
    <name evidence="8" type="ORF">G5I_13028</name>
</gene>
<dbReference type="InterPro" id="IPR036259">
    <property type="entry name" value="MFS_trans_sf"/>
</dbReference>
<keyword evidence="5 6" id="KW-0472">Membrane</keyword>
<evidence type="ECO:0000259" key="7">
    <source>
        <dbReference type="Pfam" id="PF12832"/>
    </source>
</evidence>
<organism evidence="9">
    <name type="scientific">Acromyrmex echinatior</name>
    <name type="common">Panamanian leafcutter ant</name>
    <name type="synonym">Acromyrmex octospinosus echinatior</name>
    <dbReference type="NCBI Taxonomy" id="103372"/>
    <lineage>
        <taxon>Eukaryota</taxon>
        <taxon>Metazoa</taxon>
        <taxon>Ecdysozoa</taxon>
        <taxon>Arthropoda</taxon>
        <taxon>Hexapoda</taxon>
        <taxon>Insecta</taxon>
        <taxon>Pterygota</taxon>
        <taxon>Neoptera</taxon>
        <taxon>Endopterygota</taxon>
        <taxon>Hymenoptera</taxon>
        <taxon>Apocrita</taxon>
        <taxon>Aculeata</taxon>
        <taxon>Formicoidea</taxon>
        <taxon>Formicidae</taxon>
        <taxon>Myrmicinae</taxon>
        <taxon>Acromyrmex</taxon>
    </lineage>
</organism>
<dbReference type="Pfam" id="PF12832">
    <property type="entry name" value="MFS_1_like"/>
    <property type="match status" value="1"/>
</dbReference>
<feature type="transmembrane region" description="Helical" evidence="6">
    <location>
        <begin position="28"/>
        <end position="47"/>
    </location>
</feature>
<comment type="similarity">
    <text evidence="2">Belongs to the major facilitator superfamily. MFSD6 family.</text>
</comment>
<keyword evidence="3 6" id="KW-0812">Transmembrane</keyword>
<dbReference type="Gene3D" id="1.20.1250.20">
    <property type="entry name" value="MFS general substrate transporter like domains"/>
    <property type="match status" value="1"/>
</dbReference>
<dbReference type="InterPro" id="IPR024989">
    <property type="entry name" value="MFS_assoc_dom"/>
</dbReference>
<protein>
    <recommendedName>
        <fullName evidence="7">Major facilitator superfamily associated domain-containing protein</fullName>
    </recommendedName>
</protein>
<evidence type="ECO:0000256" key="6">
    <source>
        <dbReference type="SAM" id="Phobius"/>
    </source>
</evidence>
<evidence type="ECO:0000313" key="9">
    <source>
        <dbReference type="Proteomes" id="UP000007755"/>
    </source>
</evidence>
<name>F4X3W5_ACREC</name>
<dbReference type="PANTHER" id="PTHR16172:SF37">
    <property type="entry name" value="RE36877P"/>
    <property type="match status" value="1"/>
</dbReference>
<dbReference type="InterPro" id="IPR051717">
    <property type="entry name" value="MFS_MFSD6"/>
</dbReference>
<feature type="non-terminal residue" evidence="8">
    <location>
        <position position="1"/>
    </location>
</feature>
<comment type="subcellular location">
    <subcellularLocation>
        <location evidence="1">Membrane</location>
        <topology evidence="1">Multi-pass membrane protein</topology>
    </subcellularLocation>
</comment>
<dbReference type="GO" id="GO:0016020">
    <property type="term" value="C:membrane"/>
    <property type="evidence" value="ECO:0007669"/>
    <property type="project" value="UniProtKB-SubCell"/>
</dbReference>
<accession>F4X3W5</accession>
<feature type="transmembrane region" description="Helical" evidence="6">
    <location>
        <begin position="59"/>
        <end position="78"/>
    </location>
</feature>
<dbReference type="eggNOG" id="KOG3762">
    <property type="taxonomic scope" value="Eukaryota"/>
</dbReference>
<dbReference type="EMBL" id="GL888624">
    <property type="protein sequence ID" value="EGI58912.1"/>
    <property type="molecule type" value="Genomic_DNA"/>
</dbReference>
<evidence type="ECO:0000256" key="2">
    <source>
        <dbReference type="ARBA" id="ARBA00005241"/>
    </source>
</evidence>
<evidence type="ECO:0000256" key="5">
    <source>
        <dbReference type="ARBA" id="ARBA00023136"/>
    </source>
</evidence>
<dbReference type="Proteomes" id="UP000007755">
    <property type="component" value="Unassembled WGS sequence"/>
</dbReference>